<sequence>MADQGELLERVKAHLLERFYDGGNGMSYEEAKEEVADLFNDFNLDREDERKVGHEKLDALIRGDEKQESFFYDGDLVPHAEPRRRGYLMQEESQWRGQHMREFLNELPSQEPGETYREWCERVDKLEAKFNRRKAELDKKRAKARKKRKVTGR</sequence>
<gene>
    <name evidence="1" type="ORF">TIN2_59</name>
</gene>
<evidence type="ECO:0000313" key="1">
    <source>
        <dbReference type="EMBL" id="AKJ71749.1"/>
    </source>
</evidence>
<accession>A0A0K0N5G2</accession>
<keyword evidence="2" id="KW-1185">Reference proteome</keyword>
<protein>
    <submittedName>
        <fullName evidence="1">Uncharacterized protein</fullName>
    </submittedName>
</protein>
<dbReference type="OrthoDB" id="39786at10239"/>
<reference evidence="1 2" key="1">
    <citation type="journal article" date="2015" name="Appl. Environ. Microbiol.">
        <title>Three of a Kind: Genetically Similar Tsukamurella Phages TIN2, TIN3, and TIN4.</title>
        <authorList>
            <person name="Dyson Z.A."/>
            <person name="Tucci J."/>
            <person name="Seviour R.J."/>
            <person name="Petrovski S."/>
        </authorList>
    </citation>
    <scope>NUCLEOTIDE SEQUENCE [LARGE SCALE GENOMIC DNA]</scope>
</reference>
<name>A0A0K0N5G2_9CAUD</name>
<organism evidence="1 2">
    <name type="scientific">Tsukamurella phage TIN2</name>
    <dbReference type="NCBI Taxonomy" id="1636545"/>
    <lineage>
        <taxon>Viruses</taxon>
        <taxon>Duplodnaviria</taxon>
        <taxon>Heunggongvirae</taxon>
        <taxon>Uroviricota</taxon>
        <taxon>Caudoviricetes</taxon>
        <taxon>Tinduovirus</taxon>
        <taxon>Tinduovirus TIN2</taxon>
    </lineage>
</organism>
<proteinExistence type="predicted"/>
<dbReference type="KEGG" id="vg:26631020"/>
<dbReference type="Proteomes" id="UP000203853">
    <property type="component" value="Segment"/>
</dbReference>
<dbReference type="GeneID" id="26631020"/>
<dbReference type="RefSeq" id="YP_009204494.1">
    <property type="nucleotide sequence ID" value="NC_028865.1"/>
</dbReference>
<evidence type="ECO:0000313" key="2">
    <source>
        <dbReference type="Proteomes" id="UP000203853"/>
    </source>
</evidence>
<dbReference type="EMBL" id="KR011062">
    <property type="protein sequence ID" value="AKJ71749.1"/>
    <property type="molecule type" value="Genomic_DNA"/>
</dbReference>